<name>A0ABN9PXL6_9DINO</name>
<dbReference type="Proteomes" id="UP001189429">
    <property type="component" value="Unassembled WGS sequence"/>
</dbReference>
<reference evidence="1" key="1">
    <citation type="submission" date="2023-10" db="EMBL/GenBank/DDBJ databases">
        <authorList>
            <person name="Chen Y."/>
            <person name="Shah S."/>
            <person name="Dougan E. K."/>
            <person name="Thang M."/>
            <person name="Chan C."/>
        </authorList>
    </citation>
    <scope>NUCLEOTIDE SEQUENCE [LARGE SCALE GENOMIC DNA]</scope>
</reference>
<keyword evidence="2" id="KW-1185">Reference proteome</keyword>
<feature type="non-terminal residue" evidence="1">
    <location>
        <position position="1"/>
    </location>
</feature>
<gene>
    <name evidence="1" type="ORF">PCOR1329_LOCUS5144</name>
</gene>
<accession>A0ABN9PXL6</accession>
<protein>
    <recommendedName>
        <fullName evidence="3">START domain-containing protein</fullName>
    </recommendedName>
</protein>
<organism evidence="1 2">
    <name type="scientific">Prorocentrum cordatum</name>
    <dbReference type="NCBI Taxonomy" id="2364126"/>
    <lineage>
        <taxon>Eukaryota</taxon>
        <taxon>Sar</taxon>
        <taxon>Alveolata</taxon>
        <taxon>Dinophyceae</taxon>
        <taxon>Prorocentrales</taxon>
        <taxon>Prorocentraceae</taxon>
        <taxon>Prorocentrum</taxon>
    </lineage>
</organism>
<proteinExistence type="predicted"/>
<evidence type="ECO:0000313" key="1">
    <source>
        <dbReference type="EMBL" id="CAK0795478.1"/>
    </source>
</evidence>
<sequence length="153" mass="16418">AVVRARGRAPSGAATARCHYRISRFQLGVSVVHSVDLGAGLVCFDLDRESPGVFLQEVSGFWHVQPEPDGRPGFSRVWLKVDDLRAAGWVPCWLVDYASERALRRATAWLKPQAEAAAEALHASAAGELHAGGAGGRRPRLAVDEAASPRAHC</sequence>
<comment type="caution">
    <text evidence="1">The sequence shown here is derived from an EMBL/GenBank/DDBJ whole genome shotgun (WGS) entry which is preliminary data.</text>
</comment>
<evidence type="ECO:0000313" key="2">
    <source>
        <dbReference type="Proteomes" id="UP001189429"/>
    </source>
</evidence>
<evidence type="ECO:0008006" key="3">
    <source>
        <dbReference type="Google" id="ProtNLM"/>
    </source>
</evidence>
<dbReference type="EMBL" id="CAUYUJ010001344">
    <property type="protein sequence ID" value="CAK0795478.1"/>
    <property type="molecule type" value="Genomic_DNA"/>
</dbReference>